<evidence type="ECO:0000313" key="6">
    <source>
        <dbReference type="Proteomes" id="UP000253094"/>
    </source>
</evidence>
<dbReference type="RefSeq" id="WP_114034012.1">
    <property type="nucleotide sequence ID" value="NZ_QOIL01000039.1"/>
</dbReference>
<dbReference type="AlphaFoldDB" id="A0A367EIK5"/>
<accession>A0A367EIK5</accession>
<feature type="domain" description="Lsr2 DNA-binding" evidence="4">
    <location>
        <begin position="76"/>
        <end position="110"/>
    </location>
</feature>
<sequence>MATQIRTLLIDDLDGGEADVTVSFAIDGTAYEIDLNHKNAQQLRDVLSKFVAGARPAQSAPRRSGRGRGRQGVMTRNRSADIRAWAKTHGISVSERGRVASTVVEQYEAAH</sequence>
<dbReference type="Gene3D" id="3.30.60.230">
    <property type="entry name" value="Lsr2, dimerization domain"/>
    <property type="match status" value="1"/>
</dbReference>
<reference evidence="5 6" key="1">
    <citation type="submission" date="2018-06" db="EMBL/GenBank/DDBJ databases">
        <title>Sphaerisporangium craniellae sp. nov., isolated from a marine sponge in the South China Sea.</title>
        <authorList>
            <person name="Li L."/>
        </authorList>
    </citation>
    <scope>NUCLEOTIDE SEQUENCE [LARGE SCALE GENOMIC DNA]</scope>
    <source>
        <strain evidence="5 6">CCTCC AA 208026</strain>
    </source>
</reference>
<dbReference type="Pfam" id="PF11774">
    <property type="entry name" value="Lsr2"/>
    <property type="match status" value="1"/>
</dbReference>
<feature type="region of interest" description="Disordered" evidence="2">
    <location>
        <begin position="53"/>
        <end position="78"/>
    </location>
</feature>
<dbReference type="EMBL" id="QOIL01000039">
    <property type="protein sequence ID" value="RCG17926.1"/>
    <property type="molecule type" value="Genomic_DNA"/>
</dbReference>
<dbReference type="InterPro" id="IPR024412">
    <property type="entry name" value="Lsr2_dim_dom"/>
</dbReference>
<feature type="domain" description="Lsr2 dimerization" evidence="3">
    <location>
        <begin position="1"/>
        <end position="57"/>
    </location>
</feature>
<dbReference type="Gene3D" id="4.10.320.10">
    <property type="entry name" value="E3-binding domain"/>
    <property type="match status" value="1"/>
</dbReference>
<dbReference type="Proteomes" id="UP000253094">
    <property type="component" value="Unassembled WGS sequence"/>
</dbReference>
<dbReference type="InterPro" id="IPR036625">
    <property type="entry name" value="E3-bd_dom_sf"/>
</dbReference>
<evidence type="ECO:0000313" key="5">
    <source>
        <dbReference type="EMBL" id="RCG17926.1"/>
    </source>
</evidence>
<keyword evidence="6" id="KW-1185">Reference proteome</keyword>
<evidence type="ECO:0000256" key="2">
    <source>
        <dbReference type="SAM" id="MobiDB-lite"/>
    </source>
</evidence>
<dbReference type="Pfam" id="PF23359">
    <property type="entry name" value="Lsr2_DNA-bd"/>
    <property type="match status" value="1"/>
</dbReference>
<dbReference type="InterPro" id="IPR055370">
    <property type="entry name" value="Lsr2_DNA-bd"/>
</dbReference>
<gene>
    <name evidence="5" type="ORF">DQ384_39485</name>
</gene>
<dbReference type="GO" id="GO:0016746">
    <property type="term" value="F:acyltransferase activity"/>
    <property type="evidence" value="ECO:0007669"/>
    <property type="project" value="InterPro"/>
</dbReference>
<dbReference type="OrthoDB" id="4113332at2"/>
<evidence type="ECO:0000259" key="3">
    <source>
        <dbReference type="Pfam" id="PF11774"/>
    </source>
</evidence>
<keyword evidence="1" id="KW-0238">DNA-binding</keyword>
<dbReference type="GO" id="GO:0003677">
    <property type="term" value="F:DNA binding"/>
    <property type="evidence" value="ECO:0007669"/>
    <property type="project" value="UniProtKB-KW"/>
</dbReference>
<dbReference type="InterPro" id="IPR042261">
    <property type="entry name" value="Lsr2-like_dimerization"/>
</dbReference>
<evidence type="ECO:0000256" key="1">
    <source>
        <dbReference type="ARBA" id="ARBA00023125"/>
    </source>
</evidence>
<name>A0A367EIK5_9ACTN</name>
<evidence type="ECO:0000259" key="4">
    <source>
        <dbReference type="Pfam" id="PF23359"/>
    </source>
</evidence>
<proteinExistence type="predicted"/>
<comment type="caution">
    <text evidence="5">The sequence shown here is derived from an EMBL/GenBank/DDBJ whole genome shotgun (WGS) entry which is preliminary data.</text>
</comment>
<organism evidence="5 6">
    <name type="scientific">Sphaerisporangium album</name>
    <dbReference type="NCBI Taxonomy" id="509200"/>
    <lineage>
        <taxon>Bacteria</taxon>
        <taxon>Bacillati</taxon>
        <taxon>Actinomycetota</taxon>
        <taxon>Actinomycetes</taxon>
        <taxon>Streptosporangiales</taxon>
        <taxon>Streptosporangiaceae</taxon>
        <taxon>Sphaerisporangium</taxon>
    </lineage>
</organism>
<protein>
    <submittedName>
        <fullName evidence="5">Lsr2 family protein</fullName>
    </submittedName>
</protein>